<dbReference type="PRINTS" id="PR01699">
    <property type="entry name" value="ORGNOHGLYASE"/>
</dbReference>
<keyword evidence="6" id="KW-0476">Mercury</keyword>
<dbReference type="EMBL" id="BAAAKW010000056">
    <property type="protein sequence ID" value="GAA1224109.1"/>
    <property type="molecule type" value="Genomic_DNA"/>
</dbReference>
<dbReference type="Gene3D" id="1.10.10.10">
    <property type="entry name" value="Winged helix-like DNA-binding domain superfamily/Winged helix DNA-binding domain"/>
    <property type="match status" value="1"/>
</dbReference>
<evidence type="ECO:0000313" key="11">
    <source>
        <dbReference type="EMBL" id="GAA1224109.1"/>
    </source>
</evidence>
<dbReference type="RefSeq" id="WP_343926147.1">
    <property type="nucleotide sequence ID" value="NZ_BAAAKW010000056.1"/>
</dbReference>
<dbReference type="NCBIfam" id="NF033555">
    <property type="entry name" value="lyase_MerB"/>
    <property type="match status" value="1"/>
</dbReference>
<evidence type="ECO:0000256" key="8">
    <source>
        <dbReference type="ARBA" id="ARBA00025326"/>
    </source>
</evidence>
<evidence type="ECO:0000256" key="1">
    <source>
        <dbReference type="ARBA" id="ARBA00000165"/>
    </source>
</evidence>
<dbReference type="InterPro" id="IPR036390">
    <property type="entry name" value="WH_DNA-bd_sf"/>
</dbReference>
<evidence type="ECO:0000256" key="6">
    <source>
        <dbReference type="ARBA" id="ARBA00022914"/>
    </source>
</evidence>
<accession>A0ABN1VX48</accession>
<reference evidence="11 12" key="1">
    <citation type="journal article" date="2019" name="Int. J. Syst. Evol. Microbiol.">
        <title>The Global Catalogue of Microorganisms (GCM) 10K type strain sequencing project: providing services to taxonomists for standard genome sequencing and annotation.</title>
        <authorList>
            <consortium name="The Broad Institute Genomics Platform"/>
            <consortium name="The Broad Institute Genome Sequencing Center for Infectious Disease"/>
            <person name="Wu L."/>
            <person name="Ma J."/>
        </authorList>
    </citation>
    <scope>NUCLEOTIDE SEQUENCE [LARGE SCALE GENOMIC DNA]</scope>
    <source>
        <strain evidence="11 12">JCM 12762</strain>
    </source>
</reference>
<dbReference type="SUPFAM" id="SSF46785">
    <property type="entry name" value="Winged helix' DNA-binding domain"/>
    <property type="match status" value="1"/>
</dbReference>
<gene>
    <name evidence="11" type="primary">merB</name>
    <name evidence="11" type="ORF">GCM10009655_23870</name>
</gene>
<evidence type="ECO:0000256" key="4">
    <source>
        <dbReference type="ARBA" id="ARBA00018180"/>
    </source>
</evidence>
<name>A0ABN1VX48_9MICO</name>
<protein>
    <recommendedName>
        <fullName evidence="4">Alkylmercury lyase</fullName>
        <ecNumber evidence="3">4.99.1.2</ecNumber>
    </recommendedName>
    <alternativeName>
        <fullName evidence="9">Organomercurial lyase</fullName>
    </alternativeName>
</protein>
<comment type="caution">
    <text evidence="11">The sequence shown here is derived from an EMBL/GenBank/DDBJ whole genome shotgun (WGS) entry which is preliminary data.</text>
</comment>
<evidence type="ECO:0000256" key="7">
    <source>
        <dbReference type="ARBA" id="ARBA00023239"/>
    </source>
</evidence>
<dbReference type="Gene3D" id="3.15.10.60">
    <property type="entry name" value="Alkylmercury lyase"/>
    <property type="match status" value="1"/>
</dbReference>
<dbReference type="Proteomes" id="UP001500943">
    <property type="component" value="Unassembled WGS sequence"/>
</dbReference>
<sequence>MSNTLNLSERLTSRATGLVPDIWVPLVRLLAQGQPVELGALAAAAGKTMPEVIRALASVPDTEYDDAGRIIGQGLTLQPTPHHIEIDGAPLYTWCALDTLIFPAVLGRSARIESVCQATGVPVQLTVDAAGVASVVPGTAVVSLVNPEDMSAVRSSFCNQVHFFASSDEAQPWLETHPGGSAIPVAEAFTFGLAIAQNMLVEADTAGDSSPAADASCC</sequence>
<keyword evidence="12" id="KW-1185">Reference proteome</keyword>
<feature type="domain" description="Alkylmercury lyase helix-turn-helix" evidence="10">
    <location>
        <begin position="6"/>
        <end position="74"/>
    </location>
</feature>
<dbReference type="Pfam" id="PF12324">
    <property type="entry name" value="HTH_15"/>
    <property type="match status" value="1"/>
</dbReference>
<dbReference type="InterPro" id="IPR024259">
    <property type="entry name" value="MerB_HTH_dom"/>
</dbReference>
<evidence type="ECO:0000256" key="5">
    <source>
        <dbReference type="ARBA" id="ARBA00022466"/>
    </source>
</evidence>
<dbReference type="InterPro" id="IPR004927">
    <property type="entry name" value="MerB"/>
</dbReference>
<dbReference type="EC" id="4.99.1.2" evidence="3"/>
<dbReference type="SUPFAM" id="SSF160387">
    <property type="entry name" value="NosL/MerB-like"/>
    <property type="match status" value="1"/>
</dbReference>
<dbReference type="InterPro" id="IPR036388">
    <property type="entry name" value="WH-like_DNA-bd_sf"/>
</dbReference>
<evidence type="ECO:0000256" key="9">
    <source>
        <dbReference type="ARBA" id="ARBA00031271"/>
    </source>
</evidence>
<comment type="catalytic activity">
    <reaction evidence="1">
        <text>an alkylmercury + H(+) = an alkane + Hg(2+)</text>
        <dbReference type="Rhea" id="RHEA:18777"/>
        <dbReference type="ChEBI" id="CHEBI:15378"/>
        <dbReference type="ChEBI" id="CHEBI:16793"/>
        <dbReference type="ChEBI" id="CHEBI:18310"/>
        <dbReference type="ChEBI" id="CHEBI:83725"/>
        <dbReference type="EC" id="4.99.1.2"/>
    </reaction>
</comment>
<evidence type="ECO:0000256" key="2">
    <source>
        <dbReference type="ARBA" id="ARBA00009443"/>
    </source>
</evidence>
<keyword evidence="5" id="KW-0475">Mercuric resistance</keyword>
<evidence type="ECO:0000259" key="10">
    <source>
        <dbReference type="Pfam" id="PF12324"/>
    </source>
</evidence>
<keyword evidence="7 11" id="KW-0456">Lyase</keyword>
<organism evidence="11 12">
    <name type="scientific">Rhodoglobus aureus</name>
    <dbReference type="NCBI Taxonomy" id="191497"/>
    <lineage>
        <taxon>Bacteria</taxon>
        <taxon>Bacillati</taxon>
        <taxon>Actinomycetota</taxon>
        <taxon>Actinomycetes</taxon>
        <taxon>Micrococcales</taxon>
        <taxon>Microbacteriaceae</taxon>
        <taxon>Rhodoglobus</taxon>
    </lineage>
</organism>
<dbReference type="PIRSF" id="PIRSF001458">
    <property type="entry name" value="MerB"/>
    <property type="match status" value="1"/>
</dbReference>
<dbReference type="GO" id="GO:0016829">
    <property type="term" value="F:lyase activity"/>
    <property type="evidence" value="ECO:0007669"/>
    <property type="project" value="UniProtKB-KW"/>
</dbReference>
<dbReference type="NCBIfam" id="NF009710">
    <property type="entry name" value="PRK13239.1"/>
    <property type="match status" value="1"/>
</dbReference>
<comment type="function">
    <text evidence="8">Cleaves the carbon-mercury bond of organomercurials such as phenylmercuric acetate. One product is Hg(2+), which is subsequently detoxified by the mercuric reductase.</text>
</comment>
<comment type="similarity">
    <text evidence="2">Belongs to the MerB family.</text>
</comment>
<evidence type="ECO:0000256" key="3">
    <source>
        <dbReference type="ARBA" id="ARBA00013237"/>
    </source>
</evidence>
<dbReference type="Pfam" id="PF03243">
    <property type="entry name" value="MerB"/>
    <property type="match status" value="1"/>
</dbReference>
<proteinExistence type="inferred from homology"/>
<evidence type="ECO:0000313" key="12">
    <source>
        <dbReference type="Proteomes" id="UP001500943"/>
    </source>
</evidence>